<evidence type="ECO:0000256" key="2">
    <source>
        <dbReference type="SAM" id="SignalP"/>
    </source>
</evidence>
<reference evidence="3" key="1">
    <citation type="submission" date="2020-02" db="EMBL/GenBank/DDBJ databases">
        <authorList>
            <person name="Meier V. D."/>
        </authorList>
    </citation>
    <scope>NUCLEOTIDE SEQUENCE</scope>
    <source>
        <strain evidence="3">AVDCRST_MAG13</strain>
    </source>
</reference>
<evidence type="ECO:0000256" key="1">
    <source>
        <dbReference type="SAM" id="MobiDB-lite"/>
    </source>
</evidence>
<name>A0A6J4SJC0_9ACTN</name>
<feature type="region of interest" description="Disordered" evidence="1">
    <location>
        <begin position="105"/>
        <end position="183"/>
    </location>
</feature>
<feature type="compositionally biased region" description="Low complexity" evidence="1">
    <location>
        <begin position="166"/>
        <end position="183"/>
    </location>
</feature>
<feature type="signal peptide" evidence="2">
    <location>
        <begin position="1"/>
        <end position="23"/>
    </location>
</feature>
<sequence>MHSKLAAAALLGALATDPGTALAQTQGSTATTPALRTDDSPTSARPVPGSNSFTEGQARGRMEDAGFANVTDLTKDDQGIWRGRAVRGGMPTDVALDFQGNVFGGAGAVGSAAGNSPVAPRDGAFGNPPSTAAGRAVDRAQGQAPQPDGTPGNPPDTAAGRAADRALGTNAAGANPGASGPAR</sequence>
<feature type="compositionally biased region" description="Polar residues" evidence="1">
    <location>
        <begin position="24"/>
        <end position="34"/>
    </location>
</feature>
<keyword evidence="2" id="KW-0732">Signal</keyword>
<accession>A0A6J4SJC0</accession>
<evidence type="ECO:0000313" key="3">
    <source>
        <dbReference type="EMBL" id="CAA9500597.1"/>
    </source>
</evidence>
<dbReference type="AlphaFoldDB" id="A0A6J4SJC0"/>
<organism evidence="3">
    <name type="scientific">uncultured Solirubrobacteraceae bacterium</name>
    <dbReference type="NCBI Taxonomy" id="1162706"/>
    <lineage>
        <taxon>Bacteria</taxon>
        <taxon>Bacillati</taxon>
        <taxon>Actinomycetota</taxon>
        <taxon>Thermoleophilia</taxon>
        <taxon>Solirubrobacterales</taxon>
        <taxon>Solirubrobacteraceae</taxon>
        <taxon>environmental samples</taxon>
    </lineage>
</organism>
<gene>
    <name evidence="3" type="ORF">AVDCRST_MAG13-2223</name>
</gene>
<protein>
    <recommendedName>
        <fullName evidence="4">PepSY domain-containing protein</fullName>
    </recommendedName>
</protein>
<dbReference type="EMBL" id="CADCVO010000358">
    <property type="protein sequence ID" value="CAA9500597.1"/>
    <property type="molecule type" value="Genomic_DNA"/>
</dbReference>
<evidence type="ECO:0008006" key="4">
    <source>
        <dbReference type="Google" id="ProtNLM"/>
    </source>
</evidence>
<feature type="chain" id="PRO_5027016156" description="PepSY domain-containing protein" evidence="2">
    <location>
        <begin position="24"/>
        <end position="183"/>
    </location>
</feature>
<proteinExistence type="predicted"/>
<feature type="region of interest" description="Disordered" evidence="1">
    <location>
        <begin position="21"/>
        <end position="64"/>
    </location>
</feature>